<dbReference type="Proteomes" id="UP000812440">
    <property type="component" value="Chromosome 8_10"/>
</dbReference>
<evidence type="ECO:0000313" key="9">
    <source>
        <dbReference type="Proteomes" id="UP000812440"/>
    </source>
</evidence>
<dbReference type="InterPro" id="IPR042185">
    <property type="entry name" value="Serpin_sf_2"/>
</dbReference>
<dbReference type="Gene3D" id="2.30.39.10">
    <property type="entry name" value="Alpha-1-antitrypsin, domain 1"/>
    <property type="match status" value="1"/>
</dbReference>
<evidence type="ECO:0000313" key="8">
    <source>
        <dbReference type="EMBL" id="KAG8449079.1"/>
    </source>
</evidence>
<dbReference type="PRINTS" id="PR00780">
    <property type="entry name" value="LEUSERPINII"/>
</dbReference>
<dbReference type="FunFam" id="2.30.39.10:FF:000003">
    <property type="entry name" value="alpha-1-antitrypsin isoform X1"/>
    <property type="match status" value="1"/>
</dbReference>
<dbReference type="SUPFAM" id="SSF56574">
    <property type="entry name" value="Serpins"/>
    <property type="match status" value="1"/>
</dbReference>
<evidence type="ECO:0000256" key="4">
    <source>
        <dbReference type="ARBA" id="ARBA00022900"/>
    </source>
</evidence>
<dbReference type="EMBL" id="JAACNH010000003">
    <property type="protein sequence ID" value="KAG8449079.1"/>
    <property type="molecule type" value="Genomic_DNA"/>
</dbReference>
<evidence type="ECO:0000256" key="3">
    <source>
        <dbReference type="ARBA" id="ARBA00022729"/>
    </source>
</evidence>
<dbReference type="GO" id="GO:0005615">
    <property type="term" value="C:extracellular space"/>
    <property type="evidence" value="ECO:0007669"/>
    <property type="project" value="InterPro"/>
</dbReference>
<dbReference type="Gene3D" id="3.30.497.10">
    <property type="entry name" value="Antithrombin, subunit I, domain 2"/>
    <property type="match status" value="1"/>
</dbReference>
<dbReference type="FunFam" id="2.10.310.10:FF:000001">
    <property type="entry name" value="Serpin family A member 1"/>
    <property type="match status" value="1"/>
</dbReference>
<evidence type="ECO:0000256" key="2">
    <source>
        <dbReference type="ARBA" id="ARBA00022690"/>
    </source>
</evidence>
<proteinExistence type="inferred from homology"/>
<evidence type="ECO:0000259" key="7">
    <source>
        <dbReference type="SMART" id="SM00093"/>
    </source>
</evidence>
<organism evidence="8 9">
    <name type="scientific">Hymenochirus boettgeri</name>
    <name type="common">Congo dwarf clawed frog</name>
    <dbReference type="NCBI Taxonomy" id="247094"/>
    <lineage>
        <taxon>Eukaryota</taxon>
        <taxon>Metazoa</taxon>
        <taxon>Chordata</taxon>
        <taxon>Craniata</taxon>
        <taxon>Vertebrata</taxon>
        <taxon>Euteleostomi</taxon>
        <taxon>Amphibia</taxon>
        <taxon>Batrachia</taxon>
        <taxon>Anura</taxon>
        <taxon>Pipoidea</taxon>
        <taxon>Pipidae</taxon>
        <taxon>Pipinae</taxon>
        <taxon>Hymenochirus</taxon>
    </lineage>
</organism>
<evidence type="ECO:0000256" key="5">
    <source>
        <dbReference type="ARBA" id="ARBA00023180"/>
    </source>
</evidence>
<dbReference type="PANTHER" id="PTHR11461:SF165">
    <property type="entry name" value="ALPHA-1-ANTITRYPSIN"/>
    <property type="match status" value="1"/>
</dbReference>
<dbReference type="InterPro" id="IPR023795">
    <property type="entry name" value="Serpin_CS"/>
</dbReference>
<comment type="similarity">
    <text evidence="1 6">Belongs to the serpin family.</text>
</comment>
<dbReference type="InterPro" id="IPR023796">
    <property type="entry name" value="Serpin_dom"/>
</dbReference>
<dbReference type="OrthoDB" id="671595at2759"/>
<protein>
    <recommendedName>
        <fullName evidence="7">Serpin domain-containing protein</fullName>
    </recommendedName>
</protein>
<dbReference type="SMART" id="SM00093">
    <property type="entry name" value="SERPIN"/>
    <property type="match status" value="1"/>
</dbReference>
<dbReference type="PANTHER" id="PTHR11461">
    <property type="entry name" value="SERINE PROTEASE INHIBITOR, SERPIN"/>
    <property type="match status" value="1"/>
</dbReference>
<dbReference type="Gene3D" id="2.10.310.10">
    <property type="entry name" value="Serpins superfamily"/>
    <property type="match status" value="1"/>
</dbReference>
<evidence type="ECO:0000256" key="6">
    <source>
        <dbReference type="RuleBase" id="RU000411"/>
    </source>
</evidence>
<keyword evidence="4" id="KW-0722">Serine protease inhibitor</keyword>
<keyword evidence="5" id="KW-0325">Glycoprotein</keyword>
<dbReference type="GO" id="GO:0004867">
    <property type="term" value="F:serine-type endopeptidase inhibitor activity"/>
    <property type="evidence" value="ECO:0007669"/>
    <property type="project" value="UniProtKB-KW"/>
</dbReference>
<dbReference type="PROSITE" id="PS00284">
    <property type="entry name" value="SERPIN"/>
    <property type="match status" value="1"/>
</dbReference>
<dbReference type="InterPro" id="IPR000215">
    <property type="entry name" value="Serpin_fam"/>
</dbReference>
<dbReference type="AlphaFoldDB" id="A0A8T2JV18"/>
<dbReference type="FunFam" id="3.30.497.10:FF:000001">
    <property type="entry name" value="Serine protease inhibitor"/>
    <property type="match status" value="1"/>
</dbReference>
<name>A0A8T2JV18_9PIPI</name>
<keyword evidence="9" id="KW-1185">Reference proteome</keyword>
<accession>A0A8T2JV18</accession>
<feature type="domain" description="Serpin" evidence="7">
    <location>
        <begin position="59"/>
        <end position="415"/>
    </location>
</feature>
<comment type="caution">
    <text evidence="8">The sequence shown here is derived from an EMBL/GenBank/DDBJ whole genome shotgun (WGS) entry which is preliminary data.</text>
</comment>
<dbReference type="InterPro" id="IPR036186">
    <property type="entry name" value="Serpin_sf"/>
</dbReference>
<keyword evidence="3" id="KW-0732">Signal</keyword>
<keyword evidence="2" id="KW-0646">Protease inhibitor</keyword>
<dbReference type="Pfam" id="PF00079">
    <property type="entry name" value="Serpin"/>
    <property type="match status" value="1"/>
</dbReference>
<reference evidence="8" key="1">
    <citation type="thesis" date="2020" institute="ProQuest LLC" country="789 East Eisenhower Parkway, Ann Arbor, MI, USA">
        <title>Comparative Genomics and Chromosome Evolution.</title>
        <authorList>
            <person name="Mudd A.B."/>
        </authorList>
    </citation>
    <scope>NUCLEOTIDE SEQUENCE</scope>
    <source>
        <strain evidence="8">Female2</strain>
        <tissue evidence="8">Blood</tissue>
    </source>
</reference>
<gene>
    <name evidence="8" type="ORF">GDO86_015941</name>
</gene>
<sequence>MCLLGLKGSSSLKSGPSSPELKIFCDHNHHEEHKNGHHHEHSKDISCHKIAPYNMKFAFRLYNQVAAEHPTENIFLSPISISTAFAMLSLGAKGQTLSQILEGLSFNVSEIPEEEIYNGFKHIHHVLDNPDSELQLDSGNALFIKKDMKIALKFLEDVKNYFESEAFSSDFHNSEESVKQINNYVEKKTEGKIVDLLSKVDPDTALLLINTIFFRGEWKKPFEDKYTREEDFHVNKNTAVKVPMMHRTGMYHVAFDWKHNCTVVEMEYKGNATALFILPKEEGDVKTLEEALDKSILKRWRKMLDYQSAHISIPKFSVSAELDLKATLQKMGVTDVFSDASDLSGISETPLKVSKAIHKAVLNVHERGTEAAGVTVLEVMPYRAPPRIIFNHPFLLLILENDMESILFLGKILNPQK</sequence>
<evidence type="ECO:0000256" key="1">
    <source>
        <dbReference type="ARBA" id="ARBA00009500"/>
    </source>
</evidence>
<dbReference type="InterPro" id="IPR042178">
    <property type="entry name" value="Serpin_sf_1"/>
</dbReference>